<dbReference type="GO" id="GO:0005975">
    <property type="term" value="P:carbohydrate metabolic process"/>
    <property type="evidence" value="ECO:0007669"/>
    <property type="project" value="InterPro"/>
</dbReference>
<dbReference type="AlphaFoldDB" id="A0A9D2JAS5"/>
<evidence type="ECO:0000256" key="4">
    <source>
        <dbReference type="ARBA" id="ARBA00022801"/>
    </source>
</evidence>
<reference evidence="7" key="2">
    <citation type="submission" date="2021-04" db="EMBL/GenBank/DDBJ databases">
        <authorList>
            <person name="Gilroy R."/>
        </authorList>
    </citation>
    <scope>NUCLEOTIDE SEQUENCE</scope>
    <source>
        <strain evidence="7">ChiSxjej1B13-11774</strain>
    </source>
</reference>
<dbReference type="PANTHER" id="PTHR30480">
    <property type="entry name" value="BETA-HEXOSAMINIDASE-RELATED"/>
    <property type="match status" value="1"/>
</dbReference>
<evidence type="ECO:0000256" key="1">
    <source>
        <dbReference type="ARBA" id="ARBA00001231"/>
    </source>
</evidence>
<gene>
    <name evidence="7" type="ORF">H9811_10310</name>
</gene>
<evidence type="ECO:0000256" key="5">
    <source>
        <dbReference type="ARBA" id="ARBA00023295"/>
    </source>
</evidence>
<dbReference type="Proteomes" id="UP000824048">
    <property type="component" value="Unassembled WGS sequence"/>
</dbReference>
<accession>A0A9D2JAS5</accession>
<evidence type="ECO:0000256" key="2">
    <source>
        <dbReference type="ARBA" id="ARBA00005336"/>
    </source>
</evidence>
<evidence type="ECO:0000256" key="3">
    <source>
        <dbReference type="ARBA" id="ARBA00012663"/>
    </source>
</evidence>
<evidence type="ECO:0000313" key="7">
    <source>
        <dbReference type="EMBL" id="HIZ42936.1"/>
    </source>
</evidence>
<keyword evidence="4 7" id="KW-0378">Hydrolase</keyword>
<comment type="catalytic activity">
    <reaction evidence="1">
        <text>Hydrolysis of terminal non-reducing N-acetyl-D-hexosamine residues in N-acetyl-beta-D-hexosaminides.</text>
        <dbReference type="EC" id="3.2.1.52"/>
    </reaction>
</comment>
<dbReference type="GO" id="GO:0004563">
    <property type="term" value="F:beta-N-acetylhexosaminidase activity"/>
    <property type="evidence" value="ECO:0007669"/>
    <property type="project" value="UniProtKB-EC"/>
</dbReference>
<dbReference type="InterPro" id="IPR036962">
    <property type="entry name" value="Glyco_hydro_3_N_sf"/>
</dbReference>
<dbReference type="PANTHER" id="PTHR30480:SF13">
    <property type="entry name" value="BETA-HEXOSAMINIDASE"/>
    <property type="match status" value="1"/>
</dbReference>
<keyword evidence="5" id="KW-0326">Glycosidase</keyword>
<comment type="similarity">
    <text evidence="2">Belongs to the glycosyl hydrolase 3 family.</text>
</comment>
<dbReference type="InterPro" id="IPR017853">
    <property type="entry name" value="GH"/>
</dbReference>
<comment type="caution">
    <text evidence="7">The sequence shown here is derived from an EMBL/GenBank/DDBJ whole genome shotgun (WGS) entry which is preliminary data.</text>
</comment>
<dbReference type="EC" id="3.2.1.52" evidence="3"/>
<feature type="domain" description="Glycoside hydrolase family 3 N-terminal" evidence="6">
    <location>
        <begin position="3"/>
        <end position="346"/>
    </location>
</feature>
<dbReference type="Gene3D" id="3.20.20.300">
    <property type="entry name" value="Glycoside hydrolase, family 3, N-terminal domain"/>
    <property type="match status" value="1"/>
</dbReference>
<organism evidence="7 8">
    <name type="scientific">Candidatus Gemmiger excrementigallinarum</name>
    <dbReference type="NCBI Taxonomy" id="2838609"/>
    <lineage>
        <taxon>Bacteria</taxon>
        <taxon>Bacillati</taxon>
        <taxon>Bacillota</taxon>
        <taxon>Clostridia</taxon>
        <taxon>Eubacteriales</taxon>
        <taxon>Gemmiger</taxon>
    </lineage>
</organism>
<evidence type="ECO:0000259" key="6">
    <source>
        <dbReference type="Pfam" id="PF00933"/>
    </source>
</evidence>
<protein>
    <recommendedName>
        <fullName evidence="3">beta-N-acetylhexosaminidase</fullName>
        <ecNumber evidence="3">3.2.1.52</ecNumber>
    </recommendedName>
</protein>
<dbReference type="Pfam" id="PF00933">
    <property type="entry name" value="Glyco_hydro_3"/>
    <property type="match status" value="1"/>
</dbReference>
<dbReference type="GO" id="GO:0009254">
    <property type="term" value="P:peptidoglycan turnover"/>
    <property type="evidence" value="ECO:0007669"/>
    <property type="project" value="TreeGrafter"/>
</dbReference>
<sequence>MALRQKVGQLFMVRPDALDLTLEQETIDDEKAGGVTYLSDAMRQTLEEYPVGGICQFGKNITDPQQITTFNASLQEASDVPLLIAVDEEGGSVARLANHPGFELPQYESADAVGATGNPEDARQMGCTIGSYLKSYGFTMDFAPVADVWTNPGNTVIGTRAFSQDASMAAAMADSMARGLREAGILPTFKHFPGHGNTAEDSHSGLAYTYRTKEEMAQCEFLPFLSSSGGDSEDGFRAVMVGHIAAPELGTGDTPASLSWQMVTKLLREELLENEDVLVITDSLAMGAITEQYTPGQAAVEAVLAGNDMILMPDGLAEAFEAVLAAVEDETISEERLDESVARILRFKQQYAGL</sequence>
<dbReference type="EMBL" id="DXBP01000060">
    <property type="protein sequence ID" value="HIZ42936.1"/>
    <property type="molecule type" value="Genomic_DNA"/>
</dbReference>
<dbReference type="SUPFAM" id="SSF51445">
    <property type="entry name" value="(Trans)glycosidases"/>
    <property type="match status" value="1"/>
</dbReference>
<evidence type="ECO:0000313" key="8">
    <source>
        <dbReference type="Proteomes" id="UP000824048"/>
    </source>
</evidence>
<dbReference type="InterPro" id="IPR050226">
    <property type="entry name" value="NagZ_Beta-hexosaminidase"/>
</dbReference>
<proteinExistence type="inferred from homology"/>
<dbReference type="InterPro" id="IPR001764">
    <property type="entry name" value="Glyco_hydro_3_N"/>
</dbReference>
<reference evidence="7" key="1">
    <citation type="journal article" date="2021" name="PeerJ">
        <title>Extensive microbial diversity within the chicken gut microbiome revealed by metagenomics and culture.</title>
        <authorList>
            <person name="Gilroy R."/>
            <person name="Ravi A."/>
            <person name="Getino M."/>
            <person name="Pursley I."/>
            <person name="Horton D.L."/>
            <person name="Alikhan N.F."/>
            <person name="Baker D."/>
            <person name="Gharbi K."/>
            <person name="Hall N."/>
            <person name="Watson M."/>
            <person name="Adriaenssens E.M."/>
            <person name="Foster-Nyarko E."/>
            <person name="Jarju S."/>
            <person name="Secka A."/>
            <person name="Antonio M."/>
            <person name="Oren A."/>
            <person name="Chaudhuri R.R."/>
            <person name="La Ragione R."/>
            <person name="Hildebrand F."/>
            <person name="Pallen M.J."/>
        </authorList>
    </citation>
    <scope>NUCLEOTIDE SEQUENCE</scope>
    <source>
        <strain evidence="7">ChiSxjej1B13-11774</strain>
    </source>
</reference>
<name>A0A9D2JAS5_9FIRM</name>